<accession>A0A0R2D017</accession>
<dbReference type="OrthoDB" id="9773828at2"/>
<feature type="domain" description="NADP-dependent oxidoreductase" evidence="4">
    <location>
        <begin position="14"/>
        <end position="266"/>
    </location>
</feature>
<dbReference type="InterPro" id="IPR020471">
    <property type="entry name" value="AKR"/>
</dbReference>
<organism evidence="5 6">
    <name type="scientific">Loigolactobacillus rennini DSM 20253</name>
    <dbReference type="NCBI Taxonomy" id="1423796"/>
    <lineage>
        <taxon>Bacteria</taxon>
        <taxon>Bacillati</taxon>
        <taxon>Bacillota</taxon>
        <taxon>Bacilli</taxon>
        <taxon>Lactobacillales</taxon>
        <taxon>Lactobacillaceae</taxon>
        <taxon>Loigolactobacillus</taxon>
    </lineage>
</organism>
<evidence type="ECO:0000256" key="3">
    <source>
        <dbReference type="PIRSR" id="PIRSR000097-3"/>
    </source>
</evidence>
<dbReference type="Pfam" id="PF00248">
    <property type="entry name" value="Aldo_ket_red"/>
    <property type="match status" value="1"/>
</dbReference>
<dbReference type="AlphaFoldDB" id="A0A0R2D017"/>
<protein>
    <submittedName>
        <fullName evidence="5">Aldo keto reductase</fullName>
    </submittedName>
</protein>
<dbReference type="EMBL" id="AYYI01000074">
    <property type="protein sequence ID" value="KRM95220.1"/>
    <property type="molecule type" value="Genomic_DNA"/>
</dbReference>
<dbReference type="PATRIC" id="fig|1423796.3.peg.2243"/>
<dbReference type="SUPFAM" id="SSF51430">
    <property type="entry name" value="NAD(P)-linked oxidoreductase"/>
    <property type="match status" value="1"/>
</dbReference>
<comment type="caution">
    <text evidence="5">The sequence shown here is derived from an EMBL/GenBank/DDBJ whole genome shotgun (WGS) entry which is preliminary data.</text>
</comment>
<dbReference type="InterPro" id="IPR036812">
    <property type="entry name" value="NAD(P)_OxRdtase_dom_sf"/>
</dbReference>
<reference evidence="5 6" key="1">
    <citation type="journal article" date="2015" name="Genome Announc.">
        <title>Expanding the biotechnology potential of lactobacilli through comparative genomics of 213 strains and associated genera.</title>
        <authorList>
            <person name="Sun Z."/>
            <person name="Harris H.M."/>
            <person name="McCann A."/>
            <person name="Guo C."/>
            <person name="Argimon S."/>
            <person name="Zhang W."/>
            <person name="Yang X."/>
            <person name="Jeffery I.B."/>
            <person name="Cooney J.C."/>
            <person name="Kagawa T.F."/>
            <person name="Liu W."/>
            <person name="Song Y."/>
            <person name="Salvetti E."/>
            <person name="Wrobel A."/>
            <person name="Rasinkangas P."/>
            <person name="Parkhill J."/>
            <person name="Rea M.C."/>
            <person name="O'Sullivan O."/>
            <person name="Ritari J."/>
            <person name="Douillard F.P."/>
            <person name="Paul Ross R."/>
            <person name="Yang R."/>
            <person name="Briner A.E."/>
            <person name="Felis G.E."/>
            <person name="de Vos W.M."/>
            <person name="Barrangou R."/>
            <person name="Klaenhammer T.R."/>
            <person name="Caufield P.W."/>
            <person name="Cui Y."/>
            <person name="Zhang H."/>
            <person name="O'Toole P.W."/>
        </authorList>
    </citation>
    <scope>NUCLEOTIDE SEQUENCE [LARGE SCALE GENOMIC DNA]</scope>
    <source>
        <strain evidence="5 6">DSM 20253</strain>
    </source>
</reference>
<dbReference type="PRINTS" id="PR00069">
    <property type="entry name" value="ALDKETRDTASE"/>
</dbReference>
<feature type="site" description="Lowers pKa of active site Tyr" evidence="3">
    <location>
        <position position="78"/>
    </location>
</feature>
<name>A0A0R2D017_9LACO</name>
<feature type="binding site" evidence="2">
    <location>
        <position position="111"/>
    </location>
    <ligand>
        <name>substrate</name>
    </ligand>
</feature>
<evidence type="ECO:0000256" key="1">
    <source>
        <dbReference type="PIRSR" id="PIRSR000097-1"/>
    </source>
</evidence>
<evidence type="ECO:0000313" key="6">
    <source>
        <dbReference type="Proteomes" id="UP000051638"/>
    </source>
</evidence>
<dbReference type="PANTHER" id="PTHR43638">
    <property type="entry name" value="OXIDOREDUCTASE, ALDO/KETO REDUCTASE FAMILY PROTEIN"/>
    <property type="match status" value="1"/>
</dbReference>
<sequence>MRQLKFQSDQVPVLGIGTWHMGDQPAKQAAEIKAIQYGINHGLKVIDTAEMYGAGRSETLVGKAIAPYARQSLFLISKFYPQNATKSRMRQSLTASLKRLGTDYLDLYLLHWRGRVPLAETVAGLVALQQAGKIRHWGVSNFDQPDLLELQQITNGDQVAANEDLYNLGARGIEYDVLPWQQRQQLPFIAYSPVAQGDQRGQLVGNSVVKQIAQEQNATPYQILLAWTLRHPGVLAIPQTSQWQHMQANIAAANLRLTDKQLAAIDREFPAPTTKRPLEII</sequence>
<dbReference type="CDD" id="cd19138">
    <property type="entry name" value="AKR_YeaE"/>
    <property type="match status" value="1"/>
</dbReference>
<proteinExistence type="predicted"/>
<dbReference type="Gene3D" id="3.20.20.100">
    <property type="entry name" value="NADP-dependent oxidoreductase domain"/>
    <property type="match status" value="1"/>
</dbReference>
<dbReference type="RefSeq" id="WP_057874499.1">
    <property type="nucleotide sequence ID" value="NZ_AYYI01000074.1"/>
</dbReference>
<evidence type="ECO:0000256" key="2">
    <source>
        <dbReference type="PIRSR" id="PIRSR000097-2"/>
    </source>
</evidence>
<evidence type="ECO:0000313" key="5">
    <source>
        <dbReference type="EMBL" id="KRM95220.1"/>
    </source>
</evidence>
<gene>
    <name evidence="5" type="ORF">FC24_GL002210</name>
</gene>
<feature type="active site" description="Proton donor" evidence="1">
    <location>
        <position position="52"/>
    </location>
</feature>
<dbReference type="Proteomes" id="UP000051638">
    <property type="component" value="Unassembled WGS sequence"/>
</dbReference>
<keyword evidence="6" id="KW-1185">Reference proteome</keyword>
<dbReference type="InterPro" id="IPR023210">
    <property type="entry name" value="NADP_OxRdtase_dom"/>
</dbReference>
<dbReference type="GO" id="GO:0016491">
    <property type="term" value="F:oxidoreductase activity"/>
    <property type="evidence" value="ECO:0007669"/>
    <property type="project" value="InterPro"/>
</dbReference>
<dbReference type="PANTHER" id="PTHR43638:SF3">
    <property type="entry name" value="ALDEHYDE REDUCTASE"/>
    <property type="match status" value="1"/>
</dbReference>
<dbReference type="PIRSF" id="PIRSF000097">
    <property type="entry name" value="AKR"/>
    <property type="match status" value="1"/>
</dbReference>
<evidence type="ECO:0000259" key="4">
    <source>
        <dbReference type="Pfam" id="PF00248"/>
    </source>
</evidence>
<dbReference type="STRING" id="1423796.FC24_GL002210"/>